<dbReference type="EMBL" id="SISG01000001">
    <property type="protein sequence ID" value="TBN58195.1"/>
    <property type="molecule type" value="Genomic_DNA"/>
</dbReference>
<evidence type="ECO:0000313" key="1">
    <source>
        <dbReference type="EMBL" id="TBN58195.1"/>
    </source>
</evidence>
<reference evidence="2" key="1">
    <citation type="submission" date="2019-02" db="EMBL/GenBank/DDBJ databases">
        <title>Glaciihabitans arcticus sp. nov., a psychrotolerant bacterium isolated from polar soil.</title>
        <authorList>
            <person name="Dahal R.H."/>
        </authorList>
    </citation>
    <scope>NUCLEOTIDE SEQUENCE [LARGE SCALE GENOMIC DNA]</scope>
    <source>
        <strain evidence="2">RP-3-7</strain>
    </source>
</reference>
<evidence type="ECO:0000313" key="2">
    <source>
        <dbReference type="Proteomes" id="UP000294194"/>
    </source>
</evidence>
<comment type="caution">
    <text evidence="1">The sequence shown here is derived from an EMBL/GenBank/DDBJ whole genome shotgun (WGS) entry which is preliminary data.</text>
</comment>
<dbReference type="AlphaFoldDB" id="A0A4Q9GU05"/>
<proteinExistence type="predicted"/>
<organism evidence="1 2">
    <name type="scientific">Glaciihabitans arcticus</name>
    <dbReference type="NCBI Taxonomy" id="2668039"/>
    <lineage>
        <taxon>Bacteria</taxon>
        <taxon>Bacillati</taxon>
        <taxon>Actinomycetota</taxon>
        <taxon>Actinomycetes</taxon>
        <taxon>Micrococcales</taxon>
        <taxon>Microbacteriaceae</taxon>
        <taxon>Glaciihabitans</taxon>
    </lineage>
</organism>
<sequence length="189" mass="19768">MTDDGIGGSGYTLEQLSEYLDSGRTPAIEAIDDNAECQAVLTSLERYGSLSRELVSRDAAEAPALDESWFSGLFASITREVKAGRDIPLASTDPLTRLTITEGAIRGLVRSAGDSVDGVLVGRCSLEGETDVTVAVSISVLLGTPVRAAAESVRQAVYTALLKHTELSIAAVDVTVEDVHVIATEGGES</sequence>
<dbReference type="RefSeq" id="WP_130982302.1">
    <property type="nucleotide sequence ID" value="NZ_SISG01000001.1"/>
</dbReference>
<name>A0A4Q9GU05_9MICO</name>
<keyword evidence="2" id="KW-1185">Reference proteome</keyword>
<accession>A0A4Q9GU05</accession>
<gene>
    <name evidence="1" type="ORF">EYE40_12785</name>
</gene>
<dbReference type="Proteomes" id="UP000294194">
    <property type="component" value="Unassembled WGS sequence"/>
</dbReference>
<protein>
    <submittedName>
        <fullName evidence="1">Asp23/Gls24 family envelope stress response protein</fullName>
    </submittedName>
</protein>